<protein>
    <submittedName>
        <fullName evidence="1">Uncharacterized protein</fullName>
    </submittedName>
</protein>
<comment type="caution">
    <text evidence="1">The sequence shown here is derived from an EMBL/GenBank/DDBJ whole genome shotgun (WGS) entry which is preliminary data.</text>
</comment>
<dbReference type="RefSeq" id="WP_311671695.1">
    <property type="nucleotide sequence ID" value="NZ_JAVREQ010000001.1"/>
</dbReference>
<organism evidence="1 2">
    <name type="scientific">Streptomyces hazeniae</name>
    <dbReference type="NCBI Taxonomy" id="3075538"/>
    <lineage>
        <taxon>Bacteria</taxon>
        <taxon>Bacillati</taxon>
        <taxon>Actinomycetota</taxon>
        <taxon>Actinomycetes</taxon>
        <taxon>Kitasatosporales</taxon>
        <taxon>Streptomycetaceae</taxon>
        <taxon>Streptomyces</taxon>
    </lineage>
</organism>
<reference evidence="2" key="1">
    <citation type="submission" date="2023-07" db="EMBL/GenBank/DDBJ databases">
        <title>30 novel species of actinomycetes from the DSMZ collection.</title>
        <authorList>
            <person name="Nouioui I."/>
        </authorList>
    </citation>
    <scope>NUCLEOTIDE SEQUENCE [LARGE SCALE GENOMIC DNA]</scope>
    <source>
        <strain evidence="2">DSM 42041</strain>
    </source>
</reference>
<gene>
    <name evidence="1" type="ORF">RM572_03150</name>
</gene>
<keyword evidence="2" id="KW-1185">Reference proteome</keyword>
<accession>A0ABU2NLB7</accession>
<evidence type="ECO:0000313" key="1">
    <source>
        <dbReference type="EMBL" id="MDT0377771.1"/>
    </source>
</evidence>
<dbReference type="Proteomes" id="UP001183414">
    <property type="component" value="Unassembled WGS sequence"/>
</dbReference>
<sequence length="258" mass="27419">METPTEGAPFTTVHDHLLRLVEEADLSPSGVPAGPGLLQAGLRTAMSRVSLQGVLTELRRWSSGHLRNAPGQEAVPEAAWCDLAAVSLRLALQLADEGDSLAHSSRGTMARSMTTAAYRRFWKQSRDPATGEPEDYTQALSRVFDEEWLRFLGRRTLPLYRRLATGAFAAARTDGGAGAEPAESATLRYVPARLAQIGGIEVPAGHSRAGQVLGLLVADDGWTADMAAARAPDRGGSVVAALSTGKLDTLLGLPPRCR</sequence>
<evidence type="ECO:0000313" key="2">
    <source>
        <dbReference type="Proteomes" id="UP001183414"/>
    </source>
</evidence>
<name>A0ABU2NLB7_9ACTN</name>
<dbReference type="EMBL" id="JAVREQ010000001">
    <property type="protein sequence ID" value="MDT0377771.1"/>
    <property type="molecule type" value="Genomic_DNA"/>
</dbReference>
<proteinExistence type="predicted"/>